<protein>
    <submittedName>
        <fullName evidence="2">Uncharacterized protein</fullName>
    </submittedName>
</protein>
<reference evidence="2" key="1">
    <citation type="submission" date="2019-03" db="EMBL/GenBank/DDBJ databases">
        <title>WGS assembly of Setaria viridis.</title>
        <authorList>
            <person name="Huang P."/>
            <person name="Jenkins J."/>
            <person name="Grimwood J."/>
            <person name="Barry K."/>
            <person name="Healey A."/>
            <person name="Mamidi S."/>
            <person name="Sreedasyam A."/>
            <person name="Shu S."/>
            <person name="Feldman M."/>
            <person name="Wu J."/>
            <person name="Yu Y."/>
            <person name="Chen C."/>
            <person name="Johnson J."/>
            <person name="Rokhsar D."/>
            <person name="Baxter I."/>
            <person name="Schmutz J."/>
            <person name="Brutnell T."/>
            <person name="Kellogg E."/>
        </authorList>
    </citation>
    <scope>NUCLEOTIDE SEQUENCE [LARGE SCALE GENOMIC DNA]</scope>
</reference>
<evidence type="ECO:0000313" key="3">
    <source>
        <dbReference type="Proteomes" id="UP000298652"/>
    </source>
</evidence>
<name>A0A4U6UF72_SETVI</name>
<feature type="region of interest" description="Disordered" evidence="1">
    <location>
        <begin position="82"/>
        <end position="161"/>
    </location>
</feature>
<sequence>MDAHSNDHLSQPEEVFAGNAIDFFSQAESCQGPPASLQALDLNSQAEEYTDIASYSEILRGDGYLAPGRSGRSLGLRMARNGARGSIGGGGSEAARGSSGGGRRGGGAGGGSRGGGFQAGGGAGGSRGGGAGGSRGGGAVGRKAGGASRGGTGGGGSGRAGIVVMKKEPVAVHTRNHAFEIRKPSVAPARRRDRTAATMEMAELYEAGSGMDHGGLAGPAGRYMARSDRPEQKTVWSAVKPASSGEAGRADGPASAVKVYYGESQTSAAGSVSGECWLKGGVG</sequence>
<accession>A0A4U6UF72</accession>
<gene>
    <name evidence="2" type="ORF">SEVIR_5G177540v2</name>
</gene>
<feature type="region of interest" description="Disordered" evidence="1">
    <location>
        <begin position="222"/>
        <end position="254"/>
    </location>
</feature>
<feature type="compositionally biased region" description="Gly residues" evidence="1">
    <location>
        <begin position="85"/>
        <end position="159"/>
    </location>
</feature>
<evidence type="ECO:0000313" key="2">
    <source>
        <dbReference type="EMBL" id="TKW14588.1"/>
    </source>
</evidence>
<evidence type="ECO:0000256" key="1">
    <source>
        <dbReference type="SAM" id="MobiDB-lite"/>
    </source>
</evidence>
<dbReference type="Gramene" id="TKW14588">
    <property type="protein sequence ID" value="TKW14588"/>
    <property type="gene ID" value="SEVIR_5G177540v2"/>
</dbReference>
<dbReference type="Proteomes" id="UP000298652">
    <property type="component" value="Chromosome 5"/>
</dbReference>
<organism evidence="2 3">
    <name type="scientific">Setaria viridis</name>
    <name type="common">Green bristlegrass</name>
    <name type="synonym">Setaria italica subsp. viridis</name>
    <dbReference type="NCBI Taxonomy" id="4556"/>
    <lineage>
        <taxon>Eukaryota</taxon>
        <taxon>Viridiplantae</taxon>
        <taxon>Streptophyta</taxon>
        <taxon>Embryophyta</taxon>
        <taxon>Tracheophyta</taxon>
        <taxon>Spermatophyta</taxon>
        <taxon>Magnoliopsida</taxon>
        <taxon>Liliopsida</taxon>
        <taxon>Poales</taxon>
        <taxon>Poaceae</taxon>
        <taxon>PACMAD clade</taxon>
        <taxon>Panicoideae</taxon>
        <taxon>Panicodae</taxon>
        <taxon>Paniceae</taxon>
        <taxon>Cenchrinae</taxon>
        <taxon>Setaria</taxon>
    </lineage>
</organism>
<dbReference type="EMBL" id="CM016556">
    <property type="protein sequence ID" value="TKW14588.1"/>
    <property type="molecule type" value="Genomic_DNA"/>
</dbReference>
<dbReference type="AlphaFoldDB" id="A0A4U6UF72"/>
<proteinExistence type="predicted"/>
<keyword evidence="3" id="KW-1185">Reference proteome</keyword>